<reference evidence="2 3" key="2">
    <citation type="journal article" date="2013" name="PLoS ONE">
        <title>INDIGO - INtegrated Data Warehouse of MIcrobial GenOmes with Examples from the Red Sea Extremophiles.</title>
        <authorList>
            <person name="Alam I."/>
            <person name="Antunes A."/>
            <person name="Kamau A.A."/>
            <person name="Ba Alawi W."/>
            <person name="Kalkatawi M."/>
            <person name="Stingl U."/>
            <person name="Bajic V.B."/>
        </authorList>
    </citation>
    <scope>NUCLEOTIDE SEQUENCE [LARGE SCALE GENOMIC DNA]</scope>
    <source>
        <strain evidence="2 3">SARL4B</strain>
    </source>
</reference>
<name>F7PI28_9EURY</name>
<dbReference type="GeneID" id="23798588"/>
<dbReference type="AlphaFoldDB" id="F7PI28"/>
<protein>
    <submittedName>
        <fullName evidence="2">Sigma-70 domain containing protein</fullName>
    </submittedName>
</protein>
<evidence type="ECO:0000313" key="1">
    <source>
        <dbReference type="EMBL" id="CCQ32223.1"/>
    </source>
</evidence>
<dbReference type="Proteomes" id="UP000003861">
    <property type="component" value="Unassembled WGS sequence"/>
</dbReference>
<organism evidence="2 3">
    <name type="scientific">Halorhabdus tiamatea SARL4B</name>
    <dbReference type="NCBI Taxonomy" id="1033806"/>
    <lineage>
        <taxon>Archaea</taxon>
        <taxon>Methanobacteriati</taxon>
        <taxon>Methanobacteriota</taxon>
        <taxon>Stenosarchaea group</taxon>
        <taxon>Halobacteria</taxon>
        <taxon>Halobacteriales</taxon>
        <taxon>Haloarculaceae</taxon>
        <taxon>Halorhabdus</taxon>
    </lineage>
</organism>
<dbReference type="RefSeq" id="WP_008525188.1">
    <property type="nucleotide sequence ID" value="NC_021921.1"/>
</dbReference>
<dbReference type="KEGG" id="hti:HTIA_0072"/>
<dbReference type="EMBL" id="AFNT02000012">
    <property type="protein sequence ID" value="ERJ06622.1"/>
    <property type="molecule type" value="Genomic_DNA"/>
</dbReference>
<dbReference type="OrthoDB" id="275117at2157"/>
<evidence type="ECO:0000313" key="4">
    <source>
        <dbReference type="Proteomes" id="UP000015381"/>
    </source>
</evidence>
<gene>
    <name evidence="2" type="ORF">HLRTI_001328</name>
    <name evidence="1" type="ORF">HTIA_0072</name>
</gene>
<dbReference type="EMBL" id="HF571520">
    <property type="protein sequence ID" value="CCQ32223.1"/>
    <property type="molecule type" value="Genomic_DNA"/>
</dbReference>
<keyword evidence="4" id="KW-1185">Reference proteome</keyword>
<accession>F7PI28</accession>
<dbReference type="eggNOG" id="arCOG04554">
    <property type="taxonomic scope" value="Archaea"/>
</dbReference>
<dbReference type="PATRIC" id="fig|1033806.12.peg.70"/>
<dbReference type="Proteomes" id="UP000015381">
    <property type="component" value="Chromosome I"/>
</dbReference>
<reference evidence="1 4" key="3">
    <citation type="journal article" date="2014" name="Environ. Microbiol.">
        <title>Halorhabdus tiamatea: proteogenomics and glycosidase activity measurements identify the first cultivated euryarchaeon from a deep-sea anoxic brine lake as potential polysaccharide degrader.</title>
        <authorList>
            <person name="Werner J."/>
            <person name="Ferrer M."/>
            <person name="Michel G."/>
            <person name="Mann A.J."/>
            <person name="Huang S."/>
            <person name="Juarez S."/>
            <person name="Ciordia S."/>
            <person name="Albar J.P."/>
            <person name="Alcaide M."/>
            <person name="La Cono V."/>
            <person name="Yakimov M.M."/>
            <person name="Antunes A."/>
            <person name="Taborda M."/>
            <person name="Da Costa M.S."/>
            <person name="Amann R.I."/>
            <person name="Gloeckner F.O."/>
            <person name="Golyshina O.V."/>
            <person name="Golyshin P.N."/>
            <person name="Teeling H."/>
        </authorList>
    </citation>
    <scope>NUCLEOTIDE SEQUENCE [LARGE SCALE GENOMIC DNA]</scope>
    <source>
        <strain evidence="4">SARL4B</strain>
        <strain evidence="1">Type strain: SARL4B</strain>
    </source>
</reference>
<evidence type="ECO:0000313" key="2">
    <source>
        <dbReference type="EMBL" id="ERJ06622.1"/>
    </source>
</evidence>
<dbReference type="HOGENOM" id="CLU_1335033_0_0_2"/>
<reference evidence="2 3" key="1">
    <citation type="journal article" date="2011" name="J. Bacteriol.">
        <title>Genome sequence of Halorhabdus tiamatea, the first archaeon isolated from a deep-sea anoxic brine lake.</title>
        <authorList>
            <person name="Antunes A."/>
            <person name="Alam I."/>
            <person name="Bajic V.B."/>
            <person name="Stingl U."/>
        </authorList>
    </citation>
    <scope>NUCLEOTIDE SEQUENCE [LARGE SCALE GENOMIC DNA]</scope>
    <source>
        <strain evidence="2 3">SARL4B</strain>
    </source>
</reference>
<sequence>MPDTDTSDKDTITEQDLAVLLRDGHNGLDANMSRMALERVVEDWENHAEKDEKLEFLRDSPMDIDFVIPDVRWDADKEEFYVGTNRGPGTLGELTVGGGFHVAGEFSRDYVEAYRQQYQDLLDESMLSKKQFMAYVMREANKNEHVIADALGVKTGTVRSHAGRAREKVEKAEATARIPELFTFEGYDELQENMAELLEPQPQTG</sequence>
<evidence type="ECO:0000313" key="3">
    <source>
        <dbReference type="Proteomes" id="UP000003861"/>
    </source>
</evidence>
<proteinExistence type="predicted"/>